<evidence type="ECO:0000313" key="16">
    <source>
        <dbReference type="EMBL" id="KAI5070171.1"/>
    </source>
</evidence>
<dbReference type="InterPro" id="IPR004365">
    <property type="entry name" value="NA-bd_OB_tRNA"/>
</dbReference>
<evidence type="ECO:0000256" key="9">
    <source>
        <dbReference type="ARBA" id="ARBA00023172"/>
    </source>
</evidence>
<protein>
    <recommendedName>
        <fullName evidence="13">Replication protein A subunit</fullName>
    </recommendedName>
</protein>
<dbReference type="InterPro" id="IPR013955">
    <property type="entry name" value="Rep_factor-A_C"/>
</dbReference>
<dbReference type="FunFam" id="2.40.50.140:FF:000064">
    <property type="entry name" value="Replication protein A subunit"/>
    <property type="match status" value="1"/>
</dbReference>
<dbReference type="AlphaFoldDB" id="A0A9D4UME1"/>
<dbReference type="CDD" id="cd04477">
    <property type="entry name" value="RPA1N"/>
    <property type="match status" value="1"/>
</dbReference>
<evidence type="ECO:0000256" key="5">
    <source>
        <dbReference type="ARBA" id="ARBA00022763"/>
    </source>
</evidence>
<dbReference type="SUPFAM" id="SSF50249">
    <property type="entry name" value="Nucleic acid-binding proteins"/>
    <property type="match status" value="4"/>
</dbReference>
<accession>A0A9D4UME1</accession>
<dbReference type="FunFam" id="2.40.50.140:FF:000090">
    <property type="entry name" value="Replication protein A subunit"/>
    <property type="match status" value="1"/>
</dbReference>
<dbReference type="PROSITE" id="PS50158">
    <property type="entry name" value="ZF_CCHC"/>
    <property type="match status" value="1"/>
</dbReference>
<feature type="compositionally biased region" description="Polar residues" evidence="14">
    <location>
        <begin position="118"/>
        <end position="135"/>
    </location>
</feature>
<evidence type="ECO:0000259" key="15">
    <source>
        <dbReference type="PROSITE" id="PS50158"/>
    </source>
</evidence>
<dbReference type="InterPro" id="IPR001878">
    <property type="entry name" value="Znf_CCHC"/>
</dbReference>
<comment type="subcellular location">
    <subcellularLocation>
        <location evidence="1 13">Nucleus</location>
    </subcellularLocation>
</comment>
<reference evidence="16" key="1">
    <citation type="submission" date="2021-01" db="EMBL/GenBank/DDBJ databases">
        <title>Adiantum capillus-veneris genome.</title>
        <authorList>
            <person name="Fang Y."/>
            <person name="Liao Q."/>
        </authorList>
    </citation>
    <scope>NUCLEOTIDE SEQUENCE</scope>
    <source>
        <strain evidence="16">H3</strain>
        <tissue evidence="16">Leaf</tissue>
    </source>
</reference>
<keyword evidence="3 13" id="KW-0235">DNA replication</keyword>
<feature type="domain" description="CCHC-type" evidence="15">
    <location>
        <begin position="811"/>
        <end position="825"/>
    </location>
</feature>
<dbReference type="GO" id="GO:0008270">
    <property type="term" value="F:zinc ion binding"/>
    <property type="evidence" value="ECO:0007669"/>
    <property type="project" value="UniProtKB-KW"/>
</dbReference>
<keyword evidence="17" id="KW-1185">Reference proteome</keyword>
<dbReference type="CDD" id="cd04475">
    <property type="entry name" value="RPA1_DBD_B"/>
    <property type="match status" value="1"/>
</dbReference>
<keyword evidence="4 13" id="KW-0479">Metal-binding</keyword>
<evidence type="ECO:0000256" key="11">
    <source>
        <dbReference type="ARBA" id="ARBA00023242"/>
    </source>
</evidence>
<dbReference type="InterPro" id="IPR036875">
    <property type="entry name" value="Znf_CCHC_sf"/>
</dbReference>
<dbReference type="SUPFAM" id="SSF57756">
    <property type="entry name" value="Retrovirus zinc finger-like domains"/>
    <property type="match status" value="1"/>
</dbReference>
<keyword evidence="5" id="KW-0227">DNA damage</keyword>
<dbReference type="OrthoDB" id="1751331at2759"/>
<sequence>MSISLTPNAIVALNNGQMDSQPVVQVLDVRQIGTGQSVQERYRLVLSDGHYVQQGMLATQLNEHIKSGQVLKGSIVKLVEYICNTVQQRKIIIVLNMEVVASVSEIIGDPKQVIMNDPPTNSGSTASAEQQQKPSMQAPVPLSYPQQQPEVLSSMANANGFRPGQGAGIHQVSGTYSKDGAAAFAQTGSFQGHVENSGGGPSHRAGGLALPTPVQASNTYGRPIGAPTSYQPSPMYSNRGPIAMNEAAARIVPIAALNPYQGRWTIKARVTSKGDIRRFNNAKGEGKVFSFDLLDAEGGEIRVTCFNNVADQFYEQLEVGGIYMISKGSLKPAQRNFNHLKNDWEIFLENSSIVERCFDEDGTIPQQQFDFKPISEVGNLEGNAMVDVVGVVVSINPTTTIMRKNGTEVQKRTLHLRDASGCSVEVTMWGAFCNSEGQQLQEMCDSGLFPILAVKGGRISDFGGKSIGTVSSSQLLINPNLPQALQTKAWFEQGGKSSVAQPISKEGGGGPRLDMRKTVSQIKDEGLGRSDKPDWIALRATISFIKTDNFCYTACPLPVGDRQCNKKVVSNGDGTWRCDRCDKAVAECDYRYLLSVQVQDHTGITWITAFQDAGEEIMGVSAKDLFTWKENENPKFKESIQKLLFTQYVFKLKVKEEHYNDEMRVKCTAIKSERLDFAGESKVLIDAIRKISRGEQLNEPPSATVGLPPAGYSNGTLGMPTAGYSNSTTPGTSGHFGSLEGGNIGGFRSTAVGSGHANGGSNGYGNASCFKCGGAHYARDCSTFSSERAVNQSMTNYGGGFNGAVGSTSSCFKCGQGGHWARDCPGHGMNGSFGREMNYGGYVGNVGYGRGF</sequence>
<dbReference type="FunFam" id="2.40.50.140:FF:000117">
    <property type="entry name" value="Replication protein A subunit"/>
    <property type="match status" value="1"/>
</dbReference>
<dbReference type="PANTHER" id="PTHR23273">
    <property type="entry name" value="REPLICATION FACTOR A 1, RFA1"/>
    <property type="match status" value="1"/>
</dbReference>
<dbReference type="Proteomes" id="UP000886520">
    <property type="component" value="Chromosome 14"/>
</dbReference>
<dbReference type="Pfam" id="PF08646">
    <property type="entry name" value="Rep_fac-A_C"/>
    <property type="match status" value="1"/>
</dbReference>
<evidence type="ECO:0000256" key="7">
    <source>
        <dbReference type="ARBA" id="ARBA00022833"/>
    </source>
</evidence>
<dbReference type="FunFam" id="2.40.50.140:FF:000041">
    <property type="entry name" value="Replication protein A subunit"/>
    <property type="match status" value="1"/>
</dbReference>
<evidence type="ECO:0000256" key="3">
    <source>
        <dbReference type="ARBA" id="ARBA00022705"/>
    </source>
</evidence>
<dbReference type="GO" id="GO:0000724">
    <property type="term" value="P:double-strand break repair via homologous recombination"/>
    <property type="evidence" value="ECO:0007669"/>
    <property type="project" value="TreeGrafter"/>
</dbReference>
<evidence type="ECO:0000256" key="10">
    <source>
        <dbReference type="ARBA" id="ARBA00023204"/>
    </source>
</evidence>
<dbReference type="CDD" id="cd04474">
    <property type="entry name" value="RPA1_DBD_A"/>
    <property type="match status" value="1"/>
</dbReference>
<proteinExistence type="inferred from homology"/>
<dbReference type="GO" id="GO:0006289">
    <property type="term" value="P:nucleotide-excision repair"/>
    <property type="evidence" value="ECO:0007669"/>
    <property type="project" value="TreeGrafter"/>
</dbReference>
<dbReference type="Pfam" id="PF04057">
    <property type="entry name" value="Rep-A_N"/>
    <property type="match status" value="1"/>
</dbReference>
<dbReference type="CDD" id="cd04476">
    <property type="entry name" value="RPA1_DBD_C"/>
    <property type="match status" value="1"/>
</dbReference>
<comment type="subunit">
    <text evidence="13">Heterotrimer of RPA1, RPA2 and RPA3 (canonical replication protein A complex).</text>
</comment>
<dbReference type="Gene3D" id="4.10.60.10">
    <property type="entry name" value="Zinc finger, CCHC-type"/>
    <property type="match status" value="1"/>
</dbReference>
<organism evidence="16 17">
    <name type="scientific">Adiantum capillus-veneris</name>
    <name type="common">Maidenhair fern</name>
    <dbReference type="NCBI Taxonomy" id="13818"/>
    <lineage>
        <taxon>Eukaryota</taxon>
        <taxon>Viridiplantae</taxon>
        <taxon>Streptophyta</taxon>
        <taxon>Embryophyta</taxon>
        <taxon>Tracheophyta</taxon>
        <taxon>Polypodiopsida</taxon>
        <taxon>Polypodiidae</taxon>
        <taxon>Polypodiales</taxon>
        <taxon>Pteridineae</taxon>
        <taxon>Pteridaceae</taxon>
        <taxon>Vittarioideae</taxon>
        <taxon>Adiantum</taxon>
    </lineage>
</organism>
<keyword evidence="8 13" id="KW-0238">DNA-binding</keyword>
<keyword evidence="11 13" id="KW-0539">Nucleus</keyword>
<keyword evidence="9" id="KW-0233">DNA recombination</keyword>
<keyword evidence="7 13" id="KW-0862">Zinc</keyword>
<evidence type="ECO:0000256" key="4">
    <source>
        <dbReference type="ARBA" id="ARBA00022723"/>
    </source>
</evidence>
<dbReference type="GO" id="GO:0007140">
    <property type="term" value="P:male meiotic nuclear division"/>
    <property type="evidence" value="ECO:0007669"/>
    <property type="project" value="UniProtKB-ARBA"/>
</dbReference>
<evidence type="ECO:0000256" key="2">
    <source>
        <dbReference type="ARBA" id="ARBA00005690"/>
    </source>
</evidence>
<evidence type="ECO:0000256" key="1">
    <source>
        <dbReference type="ARBA" id="ARBA00004123"/>
    </source>
</evidence>
<name>A0A9D4UME1_ADICA</name>
<dbReference type="GO" id="GO:0007004">
    <property type="term" value="P:telomere maintenance via telomerase"/>
    <property type="evidence" value="ECO:0007669"/>
    <property type="project" value="TreeGrafter"/>
</dbReference>
<evidence type="ECO:0000256" key="12">
    <source>
        <dbReference type="PROSITE-ProRule" id="PRU00047"/>
    </source>
</evidence>
<evidence type="ECO:0000256" key="6">
    <source>
        <dbReference type="ARBA" id="ARBA00022771"/>
    </source>
</evidence>
<evidence type="ECO:0000256" key="8">
    <source>
        <dbReference type="ARBA" id="ARBA00023125"/>
    </source>
</evidence>
<dbReference type="SMART" id="SM00343">
    <property type="entry name" value="ZnF_C2HC"/>
    <property type="match status" value="2"/>
</dbReference>
<keyword evidence="6 12" id="KW-0863">Zinc-finger</keyword>
<dbReference type="InterPro" id="IPR031657">
    <property type="entry name" value="REPA_OB_2"/>
</dbReference>
<dbReference type="InterPro" id="IPR007199">
    <property type="entry name" value="Rep_factor-A_N"/>
</dbReference>
<dbReference type="GO" id="GO:0003684">
    <property type="term" value="F:damaged DNA binding"/>
    <property type="evidence" value="ECO:0007669"/>
    <property type="project" value="TreeGrafter"/>
</dbReference>
<dbReference type="Pfam" id="PF01336">
    <property type="entry name" value="tRNA_anti-codon"/>
    <property type="match status" value="1"/>
</dbReference>
<dbReference type="Pfam" id="PF00098">
    <property type="entry name" value="zf-CCHC"/>
    <property type="match status" value="1"/>
</dbReference>
<dbReference type="Gene3D" id="2.40.50.140">
    <property type="entry name" value="Nucleic acid-binding proteins"/>
    <property type="match status" value="4"/>
</dbReference>
<comment type="caution">
    <text evidence="16">The sequence shown here is derived from an EMBL/GenBank/DDBJ whole genome shotgun (WGS) entry which is preliminary data.</text>
</comment>
<dbReference type="Pfam" id="PF16900">
    <property type="entry name" value="REPA_OB_2"/>
    <property type="match status" value="1"/>
</dbReference>
<comment type="similarity">
    <text evidence="2 13">Belongs to the replication factor A protein 1 family.</text>
</comment>
<feature type="region of interest" description="Disordered" evidence="14">
    <location>
        <begin position="111"/>
        <end position="145"/>
    </location>
</feature>
<dbReference type="InterPro" id="IPR004591">
    <property type="entry name" value="Rfa1"/>
</dbReference>
<evidence type="ECO:0000256" key="13">
    <source>
        <dbReference type="RuleBase" id="RU364130"/>
    </source>
</evidence>
<dbReference type="GO" id="GO:0005662">
    <property type="term" value="C:DNA replication factor A complex"/>
    <property type="evidence" value="ECO:0007669"/>
    <property type="project" value="TreeGrafter"/>
</dbReference>
<dbReference type="GO" id="GO:0006260">
    <property type="term" value="P:DNA replication"/>
    <property type="evidence" value="ECO:0007669"/>
    <property type="project" value="UniProtKB-KW"/>
</dbReference>
<keyword evidence="10" id="KW-0234">DNA repair</keyword>
<dbReference type="InterPro" id="IPR047192">
    <property type="entry name" value="Euk_RPA1_DBD_C"/>
</dbReference>
<dbReference type="GO" id="GO:0043047">
    <property type="term" value="F:single-stranded telomeric DNA binding"/>
    <property type="evidence" value="ECO:0007669"/>
    <property type="project" value="TreeGrafter"/>
</dbReference>
<dbReference type="PANTHER" id="PTHR23273:SF4">
    <property type="entry name" value="REPLICATION PROTEIN A OB DOMAIN-CONTAINING PROTEIN"/>
    <property type="match status" value="1"/>
</dbReference>
<dbReference type="EMBL" id="JABFUD020000014">
    <property type="protein sequence ID" value="KAI5070171.1"/>
    <property type="molecule type" value="Genomic_DNA"/>
</dbReference>
<evidence type="ECO:0000313" key="17">
    <source>
        <dbReference type="Proteomes" id="UP000886520"/>
    </source>
</evidence>
<evidence type="ECO:0000256" key="14">
    <source>
        <dbReference type="SAM" id="MobiDB-lite"/>
    </source>
</evidence>
<dbReference type="InterPro" id="IPR012340">
    <property type="entry name" value="NA-bd_OB-fold"/>
</dbReference>
<gene>
    <name evidence="16" type="ORF">GOP47_0014514</name>
</gene>
<dbReference type="NCBIfam" id="TIGR00617">
    <property type="entry name" value="rpa1"/>
    <property type="match status" value="1"/>
</dbReference>
<comment type="function">
    <text evidence="13">Component of the replication protein A complex (RPA) required for DNA recombination, repair and replication. The activity of RPA is mediated by single-stranded DNA binding and protein interactions. Probably involved in repair of double-strand DNA breaks (DSBs) induced by genotoxic stresses.</text>
</comment>